<sequence length="54" mass="6620">MRDSSGEMRKDLRANERFESRDTKRLRADTGYEWRDTKRFKSGYGIREARYEEI</sequence>
<dbReference type="EMBL" id="CCKJ01000032">
    <property type="protein sequence ID" value="CDT60452.1"/>
    <property type="molecule type" value="Genomic_DNA"/>
</dbReference>
<protein>
    <submittedName>
        <fullName evidence="1">Uncharacterized protein</fullName>
    </submittedName>
</protein>
<accession>A0AA87C0V5</accession>
<dbReference type="AlphaFoldDB" id="A0AA87C0V5"/>
<organism evidence="1 2">
    <name type="scientific">Vibrio coralliirubri</name>
    <dbReference type="NCBI Taxonomy" id="1516159"/>
    <lineage>
        <taxon>Bacteria</taxon>
        <taxon>Pseudomonadati</taxon>
        <taxon>Pseudomonadota</taxon>
        <taxon>Gammaproteobacteria</taxon>
        <taxon>Vibrionales</taxon>
        <taxon>Vibrionaceae</taxon>
        <taxon>Vibrio</taxon>
    </lineage>
</organism>
<gene>
    <name evidence="1" type="ORF">VCR31J2_1270495</name>
</gene>
<name>A0AA87C0V5_9VIBR</name>
<evidence type="ECO:0000313" key="2">
    <source>
        <dbReference type="Proteomes" id="UP000041625"/>
    </source>
</evidence>
<dbReference type="Proteomes" id="UP000041625">
    <property type="component" value="Unassembled WGS sequence"/>
</dbReference>
<proteinExistence type="predicted"/>
<keyword evidence="2" id="KW-1185">Reference proteome</keyword>
<reference evidence="1 2" key="1">
    <citation type="submission" date="2014-06" db="EMBL/GenBank/DDBJ databases">
        <authorList>
            <person name="Le Roux F."/>
        </authorList>
    </citation>
    <scope>NUCLEOTIDE SEQUENCE [LARGE SCALE GENOMIC DNA]</scope>
    <source>
        <strain evidence="1 2">J2-31</strain>
    </source>
</reference>
<comment type="caution">
    <text evidence="1">The sequence shown here is derived from an EMBL/GenBank/DDBJ whole genome shotgun (WGS) entry which is preliminary data.</text>
</comment>
<evidence type="ECO:0000313" key="1">
    <source>
        <dbReference type="EMBL" id="CDT60452.1"/>
    </source>
</evidence>